<evidence type="ECO:0000313" key="3">
    <source>
        <dbReference type="Proteomes" id="UP001163046"/>
    </source>
</evidence>
<dbReference type="EMBL" id="MU826367">
    <property type="protein sequence ID" value="KAJ7378355.1"/>
    <property type="molecule type" value="Genomic_DNA"/>
</dbReference>
<reference evidence="2" key="1">
    <citation type="submission" date="2023-01" db="EMBL/GenBank/DDBJ databases">
        <title>Genome assembly of the deep-sea coral Lophelia pertusa.</title>
        <authorList>
            <person name="Herrera S."/>
            <person name="Cordes E."/>
        </authorList>
    </citation>
    <scope>NUCLEOTIDE SEQUENCE</scope>
    <source>
        <strain evidence="2">USNM1676648</strain>
        <tissue evidence="2">Polyp</tissue>
    </source>
</reference>
<gene>
    <name evidence="2" type="primary">HELZ2_9</name>
    <name evidence="2" type="ORF">OS493_023610</name>
</gene>
<dbReference type="InterPro" id="IPR012340">
    <property type="entry name" value="NA-bd_OB-fold"/>
</dbReference>
<dbReference type="InterPro" id="IPR050180">
    <property type="entry name" value="RNR_Ribonuclease"/>
</dbReference>
<dbReference type="GO" id="GO:0000175">
    <property type="term" value="F:3'-5'-RNA exonuclease activity"/>
    <property type="evidence" value="ECO:0007669"/>
    <property type="project" value="TreeGrafter"/>
</dbReference>
<accession>A0A9W9ZBJ0</accession>
<proteinExistence type="predicted"/>
<dbReference type="GO" id="GO:0004386">
    <property type="term" value="F:helicase activity"/>
    <property type="evidence" value="ECO:0007669"/>
    <property type="project" value="UniProtKB-KW"/>
</dbReference>
<dbReference type="GO" id="GO:0003723">
    <property type="term" value="F:RNA binding"/>
    <property type="evidence" value="ECO:0007669"/>
    <property type="project" value="InterPro"/>
</dbReference>
<dbReference type="Pfam" id="PF00773">
    <property type="entry name" value="RNB"/>
    <property type="match status" value="1"/>
</dbReference>
<dbReference type="Proteomes" id="UP001163046">
    <property type="component" value="Unassembled WGS sequence"/>
</dbReference>
<dbReference type="PANTHER" id="PTHR23355">
    <property type="entry name" value="RIBONUCLEASE"/>
    <property type="match status" value="1"/>
</dbReference>
<evidence type="ECO:0000313" key="2">
    <source>
        <dbReference type="EMBL" id="KAJ7378355.1"/>
    </source>
</evidence>
<comment type="caution">
    <text evidence="2">The sequence shown here is derived from an EMBL/GenBank/DDBJ whole genome shotgun (WGS) entry which is preliminary data.</text>
</comment>
<dbReference type="GO" id="GO:0000932">
    <property type="term" value="C:P-body"/>
    <property type="evidence" value="ECO:0007669"/>
    <property type="project" value="TreeGrafter"/>
</dbReference>
<feature type="domain" description="RNB" evidence="1">
    <location>
        <begin position="1"/>
        <end position="208"/>
    </location>
</feature>
<dbReference type="SMART" id="SM00955">
    <property type="entry name" value="RNB"/>
    <property type="match status" value="1"/>
</dbReference>
<evidence type="ECO:0000259" key="1">
    <source>
        <dbReference type="SMART" id="SM00955"/>
    </source>
</evidence>
<dbReference type="GO" id="GO:0006402">
    <property type="term" value="P:mRNA catabolic process"/>
    <property type="evidence" value="ECO:0007669"/>
    <property type="project" value="TreeGrafter"/>
</dbReference>
<name>A0A9W9ZBJ0_9CNID</name>
<organism evidence="2 3">
    <name type="scientific">Desmophyllum pertusum</name>
    <dbReference type="NCBI Taxonomy" id="174260"/>
    <lineage>
        <taxon>Eukaryota</taxon>
        <taxon>Metazoa</taxon>
        <taxon>Cnidaria</taxon>
        <taxon>Anthozoa</taxon>
        <taxon>Hexacorallia</taxon>
        <taxon>Scleractinia</taxon>
        <taxon>Caryophylliina</taxon>
        <taxon>Caryophylliidae</taxon>
        <taxon>Desmophyllum</taxon>
    </lineage>
</organism>
<keyword evidence="2" id="KW-0067">ATP-binding</keyword>
<dbReference type="PANTHER" id="PTHR23355:SF9">
    <property type="entry name" value="DIS3-LIKE EXONUCLEASE 2"/>
    <property type="match status" value="1"/>
</dbReference>
<dbReference type="OrthoDB" id="372421at2759"/>
<dbReference type="SUPFAM" id="SSF50249">
    <property type="entry name" value="Nucleic acid-binding proteins"/>
    <property type="match status" value="1"/>
</dbReference>
<keyword evidence="2" id="KW-0378">Hydrolase</keyword>
<dbReference type="GO" id="GO:0010587">
    <property type="term" value="P:miRNA catabolic process"/>
    <property type="evidence" value="ECO:0007669"/>
    <property type="project" value="TreeGrafter"/>
</dbReference>
<sequence>MLPCALSENHCSLLPGKDRLCLSVFLDMSEEGKLVGPPQISRTIVRSSCQLTYSDAQKLIDGQESYLHQLPKEAGEKIKGMSALAQRRRKLRLGDSSFDHWSNSRDDPENFEAHELVEEMMLLANEEIAKFISTQMPEIAPLRTQLPPKDHKLSDWVRQYGQFIKHSLFLRGFYSEEILSEMTKDARSSESRRIQSARVRLVQTLQCCRVWRQSQVTRIDL</sequence>
<dbReference type="InterPro" id="IPR001900">
    <property type="entry name" value="RNase_II/R"/>
</dbReference>
<protein>
    <submittedName>
        <fullName evidence="2">Helicase</fullName>
    </submittedName>
</protein>
<dbReference type="AlphaFoldDB" id="A0A9W9ZBJ0"/>
<keyword evidence="2" id="KW-0347">Helicase</keyword>
<keyword evidence="2" id="KW-0547">Nucleotide-binding</keyword>
<keyword evidence="3" id="KW-1185">Reference proteome</keyword>